<dbReference type="Proteomes" id="UP000663828">
    <property type="component" value="Unassembled WGS sequence"/>
</dbReference>
<feature type="transmembrane region" description="Helical" evidence="5">
    <location>
        <begin position="241"/>
        <end position="264"/>
    </location>
</feature>
<sequence>MTVQSIAAYYSLFLVVVGTTMNLLTLIILLRPVFRHRKLKPTIYYMRVIVVFDILMLYGWNLDHYLSAIQGFTIQRLSIPVCRLMSFLNYFAPQSSAWLRVFACIDRYFIVSRPHETWLSSSKNIVIIITCLLSFIAVLNCQFFILGCSYNTNGTISVLSPSFKVYPLWDYINLGFYNCLPFIFMVLFNSGVIYYLSHLYNINVIQRRSVSVTLIITTFLFLVMTVPATIAFAFFSTANSALLAFLDSLLYTYHITSFPLYLITFGDFQREFYKLITCHKNHRQVLPQHFIVQYKKPMNVKSKDPP</sequence>
<feature type="transmembrane region" description="Helical" evidence="5">
    <location>
        <begin position="174"/>
        <end position="197"/>
    </location>
</feature>
<protein>
    <recommendedName>
        <fullName evidence="6">G-protein coupled receptors family 1 profile domain-containing protein</fullName>
    </recommendedName>
</protein>
<dbReference type="EMBL" id="CAJNOJ010000219">
    <property type="protein sequence ID" value="CAF1305254.1"/>
    <property type="molecule type" value="Genomic_DNA"/>
</dbReference>
<proteinExistence type="predicted"/>
<dbReference type="Gene3D" id="1.20.1070.10">
    <property type="entry name" value="Rhodopsin 7-helix transmembrane proteins"/>
    <property type="match status" value="1"/>
</dbReference>
<dbReference type="EMBL" id="CAJNOR010001167">
    <property type="protein sequence ID" value="CAF1089662.1"/>
    <property type="molecule type" value="Genomic_DNA"/>
</dbReference>
<feature type="transmembrane region" description="Helical" evidence="5">
    <location>
        <begin position="209"/>
        <end position="235"/>
    </location>
</feature>
<dbReference type="PROSITE" id="PS50262">
    <property type="entry name" value="G_PROTEIN_RECEP_F1_2"/>
    <property type="match status" value="1"/>
</dbReference>
<keyword evidence="3 5" id="KW-1133">Transmembrane helix</keyword>
<dbReference type="PANTHER" id="PTHR46641:SF25">
    <property type="entry name" value="CNMAMIDE RECEPTOR-RELATED"/>
    <property type="match status" value="1"/>
</dbReference>
<evidence type="ECO:0000256" key="1">
    <source>
        <dbReference type="ARBA" id="ARBA00004370"/>
    </source>
</evidence>
<organism evidence="7 9">
    <name type="scientific">Adineta ricciae</name>
    <name type="common">Rotifer</name>
    <dbReference type="NCBI Taxonomy" id="249248"/>
    <lineage>
        <taxon>Eukaryota</taxon>
        <taxon>Metazoa</taxon>
        <taxon>Spiralia</taxon>
        <taxon>Gnathifera</taxon>
        <taxon>Rotifera</taxon>
        <taxon>Eurotatoria</taxon>
        <taxon>Bdelloidea</taxon>
        <taxon>Adinetida</taxon>
        <taxon>Adinetidae</taxon>
        <taxon>Adineta</taxon>
    </lineage>
</organism>
<gene>
    <name evidence="8" type="ORF">EDS130_LOCUS30829</name>
    <name evidence="7" type="ORF">XAT740_LOCUS17767</name>
</gene>
<evidence type="ECO:0000313" key="9">
    <source>
        <dbReference type="Proteomes" id="UP000663828"/>
    </source>
</evidence>
<feature type="transmembrane region" description="Helical" evidence="5">
    <location>
        <begin position="6"/>
        <end position="30"/>
    </location>
</feature>
<evidence type="ECO:0000256" key="4">
    <source>
        <dbReference type="ARBA" id="ARBA00023136"/>
    </source>
</evidence>
<evidence type="ECO:0000256" key="3">
    <source>
        <dbReference type="ARBA" id="ARBA00022989"/>
    </source>
</evidence>
<accession>A0A814NAV1</accession>
<comment type="caution">
    <text evidence="7">The sequence shown here is derived from an EMBL/GenBank/DDBJ whole genome shotgun (WGS) entry which is preliminary data.</text>
</comment>
<feature type="transmembrane region" description="Helical" evidence="5">
    <location>
        <begin position="125"/>
        <end position="145"/>
    </location>
</feature>
<dbReference type="OrthoDB" id="9990906at2759"/>
<feature type="transmembrane region" description="Helical" evidence="5">
    <location>
        <begin position="42"/>
        <end position="60"/>
    </location>
</feature>
<dbReference type="PANTHER" id="PTHR46641">
    <property type="entry name" value="FMRFAMIDE RECEPTOR-RELATED"/>
    <property type="match status" value="1"/>
</dbReference>
<evidence type="ECO:0000313" key="8">
    <source>
        <dbReference type="EMBL" id="CAF1305254.1"/>
    </source>
</evidence>
<evidence type="ECO:0000313" key="7">
    <source>
        <dbReference type="EMBL" id="CAF1089662.1"/>
    </source>
</evidence>
<comment type="subcellular location">
    <subcellularLocation>
        <location evidence="1">Membrane</location>
    </subcellularLocation>
</comment>
<evidence type="ECO:0000256" key="5">
    <source>
        <dbReference type="SAM" id="Phobius"/>
    </source>
</evidence>
<keyword evidence="9" id="KW-1185">Reference proteome</keyword>
<dbReference type="InterPro" id="IPR017452">
    <property type="entry name" value="GPCR_Rhodpsn_7TM"/>
</dbReference>
<feature type="domain" description="G-protein coupled receptors family 1 profile" evidence="6">
    <location>
        <begin position="21"/>
        <end position="262"/>
    </location>
</feature>
<evidence type="ECO:0000256" key="2">
    <source>
        <dbReference type="ARBA" id="ARBA00022692"/>
    </source>
</evidence>
<dbReference type="AlphaFoldDB" id="A0A814NAV1"/>
<keyword evidence="4 5" id="KW-0472">Membrane</keyword>
<dbReference type="SUPFAM" id="SSF81321">
    <property type="entry name" value="Family A G protein-coupled receptor-like"/>
    <property type="match status" value="1"/>
</dbReference>
<dbReference type="InterPro" id="IPR052954">
    <property type="entry name" value="GPCR-Ligand_Int"/>
</dbReference>
<dbReference type="Proteomes" id="UP000663852">
    <property type="component" value="Unassembled WGS sequence"/>
</dbReference>
<keyword evidence="2 5" id="KW-0812">Transmembrane</keyword>
<reference evidence="7" key="1">
    <citation type="submission" date="2021-02" db="EMBL/GenBank/DDBJ databases">
        <authorList>
            <person name="Nowell W R."/>
        </authorList>
    </citation>
    <scope>NUCLEOTIDE SEQUENCE</scope>
</reference>
<name>A0A814NAV1_ADIRI</name>
<evidence type="ECO:0000259" key="6">
    <source>
        <dbReference type="PROSITE" id="PS50262"/>
    </source>
</evidence>
<dbReference type="GO" id="GO:0016020">
    <property type="term" value="C:membrane"/>
    <property type="evidence" value="ECO:0007669"/>
    <property type="project" value="UniProtKB-SubCell"/>
</dbReference>